<dbReference type="GO" id="GO:0016740">
    <property type="term" value="F:transferase activity"/>
    <property type="evidence" value="ECO:0007669"/>
    <property type="project" value="UniProtKB-KW"/>
</dbReference>
<organism evidence="1">
    <name type="scientific">Chlorobium chlorochromatii (strain CaD3)</name>
    <dbReference type="NCBI Taxonomy" id="340177"/>
    <lineage>
        <taxon>Bacteria</taxon>
        <taxon>Pseudomonadati</taxon>
        <taxon>Chlorobiota</taxon>
        <taxon>Chlorobiia</taxon>
        <taxon>Chlorobiales</taxon>
        <taxon>Chlorobiaceae</taxon>
        <taxon>Chlorobium/Pelodictyon group</taxon>
        <taxon>Chlorobium</taxon>
    </lineage>
</organism>
<dbReference type="Pfam" id="PF08780">
    <property type="entry name" value="NTase_sub_bind"/>
    <property type="match status" value="1"/>
</dbReference>
<dbReference type="KEGG" id="cch:Cag_0593"/>
<dbReference type="InterPro" id="IPR010235">
    <property type="entry name" value="HepT"/>
</dbReference>
<dbReference type="EMBL" id="CP000108">
    <property type="protein sequence ID" value="ABB27866.1"/>
    <property type="molecule type" value="Genomic_DNA"/>
</dbReference>
<dbReference type="Gene3D" id="1.20.120.330">
    <property type="entry name" value="Nucleotidyltransferases domain 2"/>
    <property type="match status" value="1"/>
</dbReference>
<dbReference type="STRING" id="340177.Cag_0593"/>
<protein>
    <submittedName>
        <fullName evidence="1">Nucleotidyltransferase substrate binding protein, HI0074</fullName>
    </submittedName>
</protein>
<dbReference type="eggNOG" id="COG2445">
    <property type="taxonomic scope" value="Bacteria"/>
</dbReference>
<keyword evidence="1" id="KW-0808">Transferase</keyword>
<gene>
    <name evidence="1" type="ordered locus">Cag_0593</name>
</gene>
<name>Q3AT09_CHLCH</name>
<dbReference type="HOGENOM" id="CLU_118479_1_0_10"/>
<sequence>MQQDIRWKQRLQNYSRAIKLLQEVPELDREKLSFLEKEGIIQRFEYTLELAWKTLKDKMEEDGIILDKISPKMVLKEAYKAKYIDNIELWIEMVNDRNLLSHTYDFETFEEIIIDIQYRYTQLLSDLYINLIESQL</sequence>
<accession>Q3AT09</accession>
<evidence type="ECO:0000313" key="1">
    <source>
        <dbReference type="EMBL" id="ABB27866.1"/>
    </source>
</evidence>
<proteinExistence type="predicted"/>
<dbReference type="OrthoDB" id="9810452at2"/>
<dbReference type="AlphaFoldDB" id="Q3AT09"/>
<dbReference type="SUPFAM" id="SSF81593">
    <property type="entry name" value="Nucleotidyltransferase substrate binding subunit/domain"/>
    <property type="match status" value="1"/>
</dbReference>
<dbReference type="NCBIfam" id="TIGR01987">
    <property type="entry name" value="HI0074"/>
    <property type="match status" value="1"/>
</dbReference>
<reference evidence="1" key="1">
    <citation type="submission" date="2005-08" db="EMBL/GenBank/DDBJ databases">
        <title>Complete sequence of Chlorobium chlorochromatii CaD3.</title>
        <authorList>
            <person name="Copeland A."/>
            <person name="Lucas S."/>
            <person name="Lapidus A."/>
            <person name="Barry K."/>
            <person name="Detter J.C."/>
            <person name="Glavina T."/>
            <person name="Hammon N."/>
            <person name="Israni S."/>
            <person name="Pitluck S."/>
            <person name="Bryant D."/>
            <person name="Schmutz J."/>
            <person name="Larimer F."/>
            <person name="Land M."/>
            <person name="Kyrpides N."/>
            <person name="Ivanova N."/>
            <person name="Richardson P."/>
        </authorList>
    </citation>
    <scope>NUCLEOTIDE SEQUENCE [LARGE SCALE GENOMIC DNA]</scope>
    <source>
        <strain evidence="1">CaD3</strain>
    </source>
</reference>